<dbReference type="OrthoDB" id="6380837at2759"/>
<evidence type="ECO:0000313" key="2">
    <source>
        <dbReference type="EMBL" id="MPC57105.1"/>
    </source>
</evidence>
<sequence>MGIRHSKKSHDIQSSPKKNGSTADTEVKIKELPEDAPVKLEEAKAVETIEEAAEKTVTTPNGDGTVEQTQVECVWEHGEVPLRRRGAAQGKAWRVVEGRMGRDVTILWGCGKQTQPAPPRPAPRRPAGRCLQLGCP</sequence>
<protein>
    <submittedName>
        <fullName evidence="2">Uncharacterized protein</fullName>
    </submittedName>
</protein>
<feature type="region of interest" description="Disordered" evidence="1">
    <location>
        <begin position="1"/>
        <end position="36"/>
    </location>
</feature>
<dbReference type="Proteomes" id="UP000324222">
    <property type="component" value="Unassembled WGS sequence"/>
</dbReference>
<feature type="region of interest" description="Disordered" evidence="1">
    <location>
        <begin position="110"/>
        <end position="136"/>
    </location>
</feature>
<dbReference type="AlphaFoldDB" id="A0A5B7GI72"/>
<gene>
    <name evidence="2" type="ORF">E2C01_051079</name>
</gene>
<organism evidence="2 3">
    <name type="scientific">Portunus trituberculatus</name>
    <name type="common">Swimming crab</name>
    <name type="synonym">Neptunus trituberculatus</name>
    <dbReference type="NCBI Taxonomy" id="210409"/>
    <lineage>
        <taxon>Eukaryota</taxon>
        <taxon>Metazoa</taxon>
        <taxon>Ecdysozoa</taxon>
        <taxon>Arthropoda</taxon>
        <taxon>Crustacea</taxon>
        <taxon>Multicrustacea</taxon>
        <taxon>Malacostraca</taxon>
        <taxon>Eumalacostraca</taxon>
        <taxon>Eucarida</taxon>
        <taxon>Decapoda</taxon>
        <taxon>Pleocyemata</taxon>
        <taxon>Brachyura</taxon>
        <taxon>Eubrachyura</taxon>
        <taxon>Portunoidea</taxon>
        <taxon>Portunidae</taxon>
        <taxon>Portuninae</taxon>
        <taxon>Portunus</taxon>
    </lineage>
</organism>
<proteinExistence type="predicted"/>
<evidence type="ECO:0000256" key="1">
    <source>
        <dbReference type="SAM" id="MobiDB-lite"/>
    </source>
</evidence>
<feature type="compositionally biased region" description="Basic and acidic residues" evidence="1">
    <location>
        <begin position="25"/>
        <end position="36"/>
    </location>
</feature>
<accession>A0A5B7GI72</accession>
<keyword evidence="3" id="KW-1185">Reference proteome</keyword>
<evidence type="ECO:0000313" key="3">
    <source>
        <dbReference type="Proteomes" id="UP000324222"/>
    </source>
</evidence>
<reference evidence="2 3" key="1">
    <citation type="submission" date="2019-05" db="EMBL/GenBank/DDBJ databases">
        <title>Another draft genome of Portunus trituberculatus and its Hox gene families provides insights of decapod evolution.</title>
        <authorList>
            <person name="Jeong J.-H."/>
            <person name="Song I."/>
            <person name="Kim S."/>
            <person name="Choi T."/>
            <person name="Kim D."/>
            <person name="Ryu S."/>
            <person name="Kim W."/>
        </authorList>
    </citation>
    <scope>NUCLEOTIDE SEQUENCE [LARGE SCALE GENOMIC DNA]</scope>
    <source>
        <tissue evidence="2">Muscle</tissue>
    </source>
</reference>
<dbReference type="EMBL" id="VSRR010014506">
    <property type="protein sequence ID" value="MPC57105.1"/>
    <property type="molecule type" value="Genomic_DNA"/>
</dbReference>
<feature type="compositionally biased region" description="Polar residues" evidence="1">
    <location>
        <begin position="12"/>
        <end position="24"/>
    </location>
</feature>
<name>A0A5B7GI72_PORTR</name>
<comment type="caution">
    <text evidence="2">The sequence shown here is derived from an EMBL/GenBank/DDBJ whole genome shotgun (WGS) entry which is preliminary data.</text>
</comment>